<organism evidence="2 3">
    <name type="scientific">Pelagibius litoralis</name>
    <dbReference type="NCBI Taxonomy" id="374515"/>
    <lineage>
        <taxon>Bacteria</taxon>
        <taxon>Pseudomonadati</taxon>
        <taxon>Pseudomonadota</taxon>
        <taxon>Alphaproteobacteria</taxon>
        <taxon>Rhodospirillales</taxon>
        <taxon>Rhodovibrionaceae</taxon>
        <taxon>Pelagibius</taxon>
    </lineage>
</organism>
<dbReference type="Proteomes" id="UP000761264">
    <property type="component" value="Unassembled WGS sequence"/>
</dbReference>
<dbReference type="InterPro" id="IPR016064">
    <property type="entry name" value="NAD/diacylglycerol_kinase_sf"/>
</dbReference>
<reference evidence="2" key="1">
    <citation type="submission" date="2020-03" db="EMBL/GenBank/DDBJ databases">
        <title>Genome of Pelagibius litoralis DSM 21314T.</title>
        <authorList>
            <person name="Wang G."/>
        </authorList>
    </citation>
    <scope>NUCLEOTIDE SEQUENCE</scope>
    <source>
        <strain evidence="2">DSM 21314</strain>
    </source>
</reference>
<feature type="domain" description="DAGKc" evidence="1">
    <location>
        <begin position="1"/>
        <end position="131"/>
    </location>
</feature>
<dbReference type="GO" id="GO:0016301">
    <property type="term" value="F:kinase activity"/>
    <property type="evidence" value="ECO:0007669"/>
    <property type="project" value="InterPro"/>
</dbReference>
<comment type="caution">
    <text evidence="2">The sequence shown here is derived from an EMBL/GenBank/DDBJ whole genome shotgun (WGS) entry which is preliminary data.</text>
</comment>
<protein>
    <recommendedName>
        <fullName evidence="1">DAGKc domain-containing protein</fullName>
    </recommendedName>
</protein>
<dbReference type="EMBL" id="JAAQPH010000023">
    <property type="protein sequence ID" value="NIA71492.1"/>
    <property type="molecule type" value="Genomic_DNA"/>
</dbReference>
<gene>
    <name evidence="2" type="ORF">HBA54_23150</name>
</gene>
<name>A0A967F1Y3_9PROT</name>
<dbReference type="InterPro" id="IPR001206">
    <property type="entry name" value="Diacylglycerol_kinase_cat_dom"/>
</dbReference>
<sequence length="330" mass="35837">MAKTGVITNPRSQKNKQGLDQLSKMLADAPQARHAVLDSVADIPEILADFARQEIGIVAIAGGDGTVQATLTALLGHRPYEIQPHLAVVPCGMTNMIANDIGLRGNLSGLGRLLGKADDDELDSATLTRRVLRLENAHGKDPQYGMFFGGAAIYRAIIACRAKVHPLKIKADTAAAVTLAGILGGWLLRGGRSHEDAGDDGEATQKILSGDRIEVAFDNQAALELNSLVILATTLERLVLGSRPFWNGGEGHFRFTSIAYPPERIFRYAWRLLYGKENRSLPSDSYLSRRADRIALTMDCPFTLDGELFEPEPGKPVILTADDQAKFLRI</sequence>
<dbReference type="RefSeq" id="WP_167229186.1">
    <property type="nucleotide sequence ID" value="NZ_JAAQPH010000023.1"/>
</dbReference>
<dbReference type="SMART" id="SM00046">
    <property type="entry name" value="DAGKc"/>
    <property type="match status" value="1"/>
</dbReference>
<evidence type="ECO:0000259" key="1">
    <source>
        <dbReference type="PROSITE" id="PS50146"/>
    </source>
</evidence>
<evidence type="ECO:0000313" key="3">
    <source>
        <dbReference type="Proteomes" id="UP000761264"/>
    </source>
</evidence>
<dbReference type="AlphaFoldDB" id="A0A967F1Y3"/>
<dbReference type="InterPro" id="IPR017438">
    <property type="entry name" value="ATP-NAD_kinase_N"/>
</dbReference>
<dbReference type="Gene3D" id="3.40.50.10330">
    <property type="entry name" value="Probable inorganic polyphosphate/atp-NAD kinase, domain 1"/>
    <property type="match status" value="1"/>
</dbReference>
<keyword evidence="3" id="KW-1185">Reference proteome</keyword>
<accession>A0A967F1Y3</accession>
<evidence type="ECO:0000313" key="2">
    <source>
        <dbReference type="EMBL" id="NIA71492.1"/>
    </source>
</evidence>
<dbReference type="PROSITE" id="PS50146">
    <property type="entry name" value="DAGK"/>
    <property type="match status" value="1"/>
</dbReference>
<dbReference type="SUPFAM" id="SSF111331">
    <property type="entry name" value="NAD kinase/diacylglycerol kinase-like"/>
    <property type="match status" value="1"/>
</dbReference>
<dbReference type="Pfam" id="PF00781">
    <property type="entry name" value="DAGK_cat"/>
    <property type="match status" value="1"/>
</dbReference>
<proteinExistence type="predicted"/>